<evidence type="ECO:0000256" key="2">
    <source>
        <dbReference type="SAM" id="MobiDB-lite"/>
    </source>
</evidence>
<feature type="compositionally biased region" description="Polar residues" evidence="2">
    <location>
        <begin position="296"/>
        <end position="315"/>
    </location>
</feature>
<evidence type="ECO:0000256" key="1">
    <source>
        <dbReference type="SAM" id="Coils"/>
    </source>
</evidence>
<dbReference type="EMBL" id="KB446541">
    <property type="protein sequence ID" value="EME41992.1"/>
    <property type="molecule type" value="Genomic_DNA"/>
</dbReference>
<feature type="region of interest" description="Disordered" evidence="2">
    <location>
        <begin position="1"/>
        <end position="21"/>
    </location>
</feature>
<dbReference type="OMA" id="ENEDNAH"/>
<reference evidence="3 4" key="2">
    <citation type="journal article" date="2012" name="PLoS Pathog.">
        <title>Diverse lifestyles and strategies of plant pathogenesis encoded in the genomes of eighteen Dothideomycetes fungi.</title>
        <authorList>
            <person name="Ohm R.A."/>
            <person name="Feau N."/>
            <person name="Henrissat B."/>
            <person name="Schoch C.L."/>
            <person name="Horwitz B.A."/>
            <person name="Barry K.W."/>
            <person name="Condon B.J."/>
            <person name="Copeland A.C."/>
            <person name="Dhillon B."/>
            <person name="Glaser F."/>
            <person name="Hesse C.N."/>
            <person name="Kosti I."/>
            <person name="LaButti K."/>
            <person name="Lindquist E.A."/>
            <person name="Lucas S."/>
            <person name="Salamov A.A."/>
            <person name="Bradshaw R.E."/>
            <person name="Ciuffetti L."/>
            <person name="Hamelin R.C."/>
            <person name="Kema G.H.J."/>
            <person name="Lawrence C."/>
            <person name="Scott J.A."/>
            <person name="Spatafora J.W."/>
            <person name="Turgeon B.G."/>
            <person name="de Wit P.J.G.M."/>
            <person name="Zhong S."/>
            <person name="Goodwin S.B."/>
            <person name="Grigoriev I.V."/>
        </authorList>
    </citation>
    <scope>NUCLEOTIDE SEQUENCE [LARGE SCALE GENOMIC DNA]</scope>
    <source>
        <strain evidence="4">NZE10 / CBS 128990</strain>
    </source>
</reference>
<feature type="coiled-coil region" evidence="1">
    <location>
        <begin position="221"/>
        <end position="248"/>
    </location>
</feature>
<keyword evidence="4" id="KW-1185">Reference proteome</keyword>
<dbReference type="Proteomes" id="UP000016933">
    <property type="component" value="Unassembled WGS sequence"/>
</dbReference>
<organism evidence="3 4">
    <name type="scientific">Dothistroma septosporum (strain NZE10 / CBS 128990)</name>
    <name type="common">Red band needle blight fungus</name>
    <name type="synonym">Mycosphaerella pini</name>
    <dbReference type="NCBI Taxonomy" id="675120"/>
    <lineage>
        <taxon>Eukaryota</taxon>
        <taxon>Fungi</taxon>
        <taxon>Dikarya</taxon>
        <taxon>Ascomycota</taxon>
        <taxon>Pezizomycotina</taxon>
        <taxon>Dothideomycetes</taxon>
        <taxon>Dothideomycetidae</taxon>
        <taxon>Mycosphaerellales</taxon>
        <taxon>Mycosphaerellaceae</taxon>
        <taxon>Dothistroma</taxon>
    </lineage>
</organism>
<name>N1PHW9_DOTSN</name>
<protein>
    <submittedName>
        <fullName evidence="3">Uncharacterized protein</fullName>
    </submittedName>
</protein>
<reference evidence="4" key="1">
    <citation type="journal article" date="2012" name="PLoS Genet.">
        <title>The genomes of the fungal plant pathogens Cladosporium fulvum and Dothistroma septosporum reveal adaptation to different hosts and lifestyles but also signatures of common ancestry.</title>
        <authorList>
            <person name="de Wit P.J.G.M."/>
            <person name="van der Burgt A."/>
            <person name="Oekmen B."/>
            <person name="Stergiopoulos I."/>
            <person name="Abd-Elsalam K.A."/>
            <person name="Aerts A.L."/>
            <person name="Bahkali A.H."/>
            <person name="Beenen H.G."/>
            <person name="Chettri P."/>
            <person name="Cox M.P."/>
            <person name="Datema E."/>
            <person name="de Vries R.P."/>
            <person name="Dhillon B."/>
            <person name="Ganley A.R."/>
            <person name="Griffiths S.A."/>
            <person name="Guo Y."/>
            <person name="Hamelin R.C."/>
            <person name="Henrissat B."/>
            <person name="Kabir M.S."/>
            <person name="Jashni M.K."/>
            <person name="Kema G."/>
            <person name="Klaubauf S."/>
            <person name="Lapidus A."/>
            <person name="Levasseur A."/>
            <person name="Lindquist E."/>
            <person name="Mehrabi R."/>
            <person name="Ohm R.A."/>
            <person name="Owen T.J."/>
            <person name="Salamov A."/>
            <person name="Schwelm A."/>
            <person name="Schijlen E."/>
            <person name="Sun H."/>
            <person name="van den Burg H.A."/>
            <person name="van Ham R.C.H.J."/>
            <person name="Zhang S."/>
            <person name="Goodwin S.B."/>
            <person name="Grigoriev I.V."/>
            <person name="Collemare J."/>
            <person name="Bradshaw R.E."/>
        </authorList>
    </citation>
    <scope>NUCLEOTIDE SEQUENCE [LARGE SCALE GENOMIC DNA]</scope>
    <source>
        <strain evidence="4">NZE10 / CBS 128990</strain>
    </source>
</reference>
<gene>
    <name evidence="3" type="ORF">DOTSEDRAFT_25651</name>
</gene>
<feature type="coiled-coil region" evidence="1">
    <location>
        <begin position="111"/>
        <end position="179"/>
    </location>
</feature>
<accession>N1PHW9</accession>
<evidence type="ECO:0000313" key="3">
    <source>
        <dbReference type="EMBL" id="EME41992.1"/>
    </source>
</evidence>
<keyword evidence="1" id="KW-0175">Coiled coil</keyword>
<proteinExistence type="predicted"/>
<sequence length="341" mass="38026">MHQRLGARNSSSSIDRNDVAYHEPTAIDRDWEMVGPSSESAPELSRDVNLESVVSGRRRGPFLPLIEASSSTAVSIGSYAAKTGSDIAEQEATTAAIDRLTASVKAQSTDLANAVKNLDRERELMTKQRKRLQDENITEQAEIQAQLNRQVVAMHRGVMAKADEEAEKLNQQLKRDLHAKTADLAKEVQSAVDGEAGKRRRLVEELSDRVTRDEKVQETLMAEIYQQHRTLQQQLSIVEQRISRIEQQMLTFRSREGPPSFVQQDSSQKSRAIGCSPGSQQSRPTGASPRSRRDVNATNSLAQRQRAESSGGSLSVEQDVVRAHAMHVEYGQYDYDCELRV</sequence>
<evidence type="ECO:0000313" key="4">
    <source>
        <dbReference type="Proteomes" id="UP000016933"/>
    </source>
</evidence>
<feature type="region of interest" description="Disordered" evidence="2">
    <location>
        <begin position="252"/>
        <end position="315"/>
    </location>
</feature>
<dbReference type="HOGENOM" id="CLU_813869_0_0_1"/>
<dbReference type="AlphaFoldDB" id="N1PHW9"/>
<feature type="compositionally biased region" description="Polar residues" evidence="2">
    <location>
        <begin position="261"/>
        <end position="270"/>
    </location>
</feature>
<dbReference type="OrthoDB" id="10510440at2759"/>